<dbReference type="InterPro" id="IPR000644">
    <property type="entry name" value="CBS_dom"/>
</dbReference>
<accession>A0A1E2V601</accession>
<dbReference type="PANTHER" id="PTHR43080:SF2">
    <property type="entry name" value="CBS DOMAIN-CONTAINING PROTEIN"/>
    <property type="match status" value="1"/>
</dbReference>
<dbReference type="AlphaFoldDB" id="A0A1E2V601"/>
<dbReference type="Pfam" id="PF00571">
    <property type="entry name" value="CBS"/>
    <property type="match status" value="2"/>
</dbReference>
<proteinExistence type="predicted"/>
<feature type="compositionally biased region" description="Polar residues" evidence="3">
    <location>
        <begin position="76"/>
        <end position="92"/>
    </location>
</feature>
<dbReference type="SMART" id="SM00116">
    <property type="entry name" value="CBS"/>
    <property type="match status" value="2"/>
</dbReference>
<evidence type="ECO:0000313" key="6">
    <source>
        <dbReference type="Proteomes" id="UP000094291"/>
    </source>
</evidence>
<protein>
    <recommendedName>
        <fullName evidence="4">CBS domain-containing protein</fullName>
    </recommendedName>
</protein>
<name>A0A1E2V601_9GAMM</name>
<sequence length="267" mass="29637">MVFAVYEQGMRIRTPVNKLLRRDGISKTNASLPSRPPADESGDWDHFRNIQDQLQSQSAHQSTTKRVPDFATTAITEQTPNEVPTQHDTVNDPNAHGDHNQSSDQNRNSGYGIRAYQKTAEQLPDSPDHSLPAAQVMRQDVITGEADWHAAEAWQQLIQHGIHVLPLLSSGELVGLISDKDLLREMSGVGRRAREGKAFKDLTAQDVMSRPLITAAPDTDVRDVARVMLAQDLRAMPILGDDEELVGLITRSDLLLALTNHSMELWT</sequence>
<dbReference type="Proteomes" id="UP000094291">
    <property type="component" value="Unassembled WGS sequence"/>
</dbReference>
<evidence type="ECO:0000256" key="3">
    <source>
        <dbReference type="SAM" id="MobiDB-lite"/>
    </source>
</evidence>
<keyword evidence="6" id="KW-1185">Reference proteome</keyword>
<evidence type="ECO:0000256" key="1">
    <source>
        <dbReference type="ARBA" id="ARBA00023122"/>
    </source>
</evidence>
<feature type="domain" description="CBS" evidence="4">
    <location>
        <begin position="208"/>
        <end position="265"/>
    </location>
</feature>
<dbReference type="STRING" id="197479.BFW38_01490"/>
<dbReference type="InterPro" id="IPR051257">
    <property type="entry name" value="Diverse_CBS-Domain"/>
</dbReference>
<feature type="region of interest" description="Disordered" evidence="3">
    <location>
        <begin position="76"/>
        <end position="109"/>
    </location>
</feature>
<comment type="caution">
    <text evidence="5">The sequence shown here is derived from an EMBL/GenBank/DDBJ whole genome shotgun (WGS) entry which is preliminary data.</text>
</comment>
<keyword evidence="1 2" id="KW-0129">CBS domain</keyword>
<dbReference type="RefSeq" id="WP_068996794.1">
    <property type="nucleotide sequence ID" value="NZ_MDTQ01000001.1"/>
</dbReference>
<evidence type="ECO:0000256" key="2">
    <source>
        <dbReference type="PROSITE-ProRule" id="PRU00703"/>
    </source>
</evidence>
<feature type="domain" description="CBS" evidence="4">
    <location>
        <begin position="137"/>
        <end position="194"/>
    </location>
</feature>
<organism evidence="5 6">
    <name type="scientific">Terasakiispira papahanaumokuakeensis</name>
    <dbReference type="NCBI Taxonomy" id="197479"/>
    <lineage>
        <taxon>Bacteria</taxon>
        <taxon>Pseudomonadati</taxon>
        <taxon>Pseudomonadota</taxon>
        <taxon>Gammaproteobacteria</taxon>
        <taxon>Oceanospirillales</taxon>
        <taxon>Terasakiispira</taxon>
    </lineage>
</organism>
<reference evidence="5 6" key="1">
    <citation type="submission" date="2016-08" db="EMBL/GenBank/DDBJ databases">
        <authorList>
            <person name="Seilhamer J.J."/>
        </authorList>
    </citation>
    <scope>NUCLEOTIDE SEQUENCE [LARGE SCALE GENOMIC DNA]</scope>
    <source>
        <strain evidence="5 6">PH27A</strain>
    </source>
</reference>
<dbReference type="EMBL" id="MDTQ01000001">
    <property type="protein sequence ID" value="ODC02409.1"/>
    <property type="molecule type" value="Genomic_DNA"/>
</dbReference>
<gene>
    <name evidence="5" type="ORF">BFW38_01490</name>
</gene>
<dbReference type="SUPFAM" id="SSF54631">
    <property type="entry name" value="CBS-domain pair"/>
    <property type="match status" value="1"/>
</dbReference>
<evidence type="ECO:0000313" key="5">
    <source>
        <dbReference type="EMBL" id="ODC02409.1"/>
    </source>
</evidence>
<evidence type="ECO:0000259" key="4">
    <source>
        <dbReference type="PROSITE" id="PS51371"/>
    </source>
</evidence>
<dbReference type="PROSITE" id="PS51371">
    <property type="entry name" value="CBS"/>
    <property type="match status" value="2"/>
</dbReference>
<dbReference type="Gene3D" id="3.10.580.10">
    <property type="entry name" value="CBS-domain"/>
    <property type="match status" value="2"/>
</dbReference>
<dbReference type="InterPro" id="IPR046342">
    <property type="entry name" value="CBS_dom_sf"/>
</dbReference>
<dbReference type="PANTHER" id="PTHR43080">
    <property type="entry name" value="CBS DOMAIN-CONTAINING PROTEIN CBSX3, MITOCHONDRIAL"/>
    <property type="match status" value="1"/>
</dbReference>